<proteinExistence type="predicted"/>
<accession>A0A822YYU4</accession>
<protein>
    <submittedName>
        <fullName evidence="2">Uncharacterized protein</fullName>
    </submittedName>
</protein>
<comment type="caution">
    <text evidence="2">The sequence shown here is derived from an EMBL/GenBank/DDBJ whole genome shotgun (WGS) entry which is preliminary data.</text>
</comment>
<dbReference type="Proteomes" id="UP000607653">
    <property type="component" value="Unassembled WGS sequence"/>
</dbReference>
<gene>
    <name evidence="2" type="ORF">HUJ06_007026</name>
</gene>
<evidence type="ECO:0000256" key="1">
    <source>
        <dbReference type="SAM" id="Phobius"/>
    </source>
</evidence>
<keyword evidence="1" id="KW-1133">Transmembrane helix</keyword>
<organism evidence="2 3">
    <name type="scientific">Nelumbo nucifera</name>
    <name type="common">Sacred lotus</name>
    <dbReference type="NCBI Taxonomy" id="4432"/>
    <lineage>
        <taxon>Eukaryota</taxon>
        <taxon>Viridiplantae</taxon>
        <taxon>Streptophyta</taxon>
        <taxon>Embryophyta</taxon>
        <taxon>Tracheophyta</taxon>
        <taxon>Spermatophyta</taxon>
        <taxon>Magnoliopsida</taxon>
        <taxon>Proteales</taxon>
        <taxon>Nelumbonaceae</taxon>
        <taxon>Nelumbo</taxon>
    </lineage>
</organism>
<name>A0A822YYU4_NELNU</name>
<keyword evidence="1" id="KW-0472">Membrane</keyword>
<reference evidence="2 3" key="1">
    <citation type="journal article" date="2020" name="Mol. Biol. Evol.">
        <title>Distinct Expression and Methylation Patterns for Genes with Different Fates following a Single Whole-Genome Duplication in Flowering Plants.</title>
        <authorList>
            <person name="Shi T."/>
            <person name="Rahmani R.S."/>
            <person name="Gugger P.F."/>
            <person name="Wang M."/>
            <person name="Li H."/>
            <person name="Zhang Y."/>
            <person name="Li Z."/>
            <person name="Wang Q."/>
            <person name="Van de Peer Y."/>
            <person name="Marchal K."/>
            <person name="Chen J."/>
        </authorList>
    </citation>
    <scope>NUCLEOTIDE SEQUENCE [LARGE SCALE GENOMIC DNA]</scope>
    <source>
        <tissue evidence="2">Leaf</tissue>
    </source>
</reference>
<dbReference type="EMBL" id="DUZY01000004">
    <property type="protein sequence ID" value="DAD36385.1"/>
    <property type="molecule type" value="Genomic_DNA"/>
</dbReference>
<evidence type="ECO:0000313" key="3">
    <source>
        <dbReference type="Proteomes" id="UP000607653"/>
    </source>
</evidence>
<evidence type="ECO:0000313" key="2">
    <source>
        <dbReference type="EMBL" id="DAD36385.1"/>
    </source>
</evidence>
<sequence>MNHFFLLYCIIIKTCSIYVLIGSRMIIALHICGVEWFLRILRYAIL</sequence>
<dbReference type="AlphaFoldDB" id="A0A822YYU4"/>
<feature type="transmembrane region" description="Helical" evidence="1">
    <location>
        <begin position="5"/>
        <end position="21"/>
    </location>
</feature>
<keyword evidence="3" id="KW-1185">Reference proteome</keyword>
<keyword evidence="1" id="KW-0812">Transmembrane</keyword>